<name>A0A3N4UN64_9RHOB</name>
<dbReference type="SUPFAM" id="SSF52402">
    <property type="entry name" value="Adenine nucleotide alpha hydrolases-like"/>
    <property type="match status" value="2"/>
</dbReference>
<comment type="similarity">
    <text evidence="1">Belongs to the universal stress protein A family.</text>
</comment>
<dbReference type="Pfam" id="PF00582">
    <property type="entry name" value="Usp"/>
    <property type="match status" value="1"/>
</dbReference>
<dbReference type="PANTHER" id="PTHR46268">
    <property type="entry name" value="STRESS RESPONSE PROTEIN NHAX"/>
    <property type="match status" value="1"/>
</dbReference>
<gene>
    <name evidence="3" type="ORF">EDD53_2180</name>
</gene>
<feature type="domain" description="UspA" evidence="2">
    <location>
        <begin position="212"/>
        <end position="278"/>
    </location>
</feature>
<dbReference type="AlphaFoldDB" id="A0A3N4UN64"/>
<keyword evidence="4" id="KW-1185">Reference proteome</keyword>
<dbReference type="EMBL" id="RKQK01000003">
    <property type="protein sequence ID" value="RPE66477.1"/>
    <property type="molecule type" value="Genomic_DNA"/>
</dbReference>
<sequence length="279" mass="30571">MSYKSISTLLCDAKQDLHILDAAIALARQHDAHLDIICLGLDRTQPGFYYSGANAIILQDKMNLAQDESQAIETAVLAHMEPQDIRWSTRPMVAQMAGLAVQIAQVMRFSDLVILPRPYGKGREIEHERIIEAALFSARRPVLVMPANAALPASLNTAVTAWNESTEALNAIRAALPMLQDAKQVDITIIDPPKHGPDRSDPGGALCQMLARHSVDVEVSVLAKTMPRVADVLMRHVQDKSADILVMGAYGHSRLRESILGGATRHILENVEIPVFMAH</sequence>
<dbReference type="RefSeq" id="WP_123793218.1">
    <property type="nucleotide sequence ID" value="NZ_RKQK01000003.1"/>
</dbReference>
<dbReference type="InterPro" id="IPR006015">
    <property type="entry name" value="Universal_stress_UspA"/>
</dbReference>
<evidence type="ECO:0000313" key="3">
    <source>
        <dbReference type="EMBL" id="RPE66477.1"/>
    </source>
</evidence>
<evidence type="ECO:0000259" key="2">
    <source>
        <dbReference type="Pfam" id="PF00582"/>
    </source>
</evidence>
<protein>
    <submittedName>
        <fullName evidence="3">Universal stress protein family protein</fullName>
    </submittedName>
</protein>
<evidence type="ECO:0000313" key="4">
    <source>
        <dbReference type="Proteomes" id="UP000269689"/>
    </source>
</evidence>
<reference evidence="3 4" key="1">
    <citation type="submission" date="2018-11" db="EMBL/GenBank/DDBJ databases">
        <title>Genomic Encyclopedia of Type Strains, Phase IV (KMG-IV): sequencing the most valuable type-strain genomes for metagenomic binning, comparative biology and taxonomic classification.</title>
        <authorList>
            <person name="Goeker M."/>
        </authorList>
    </citation>
    <scope>NUCLEOTIDE SEQUENCE [LARGE SCALE GENOMIC DNA]</scope>
    <source>
        <strain evidence="3 4">DSM 104731</strain>
    </source>
</reference>
<dbReference type="PANTHER" id="PTHR46268:SF15">
    <property type="entry name" value="UNIVERSAL STRESS PROTEIN HP_0031"/>
    <property type="match status" value="1"/>
</dbReference>
<dbReference type="Gene3D" id="3.40.50.12370">
    <property type="match status" value="1"/>
</dbReference>
<dbReference type="OrthoDB" id="9804721at2"/>
<organism evidence="3 4">
    <name type="scientific">Pacificibacter maritimus</name>
    <dbReference type="NCBI Taxonomy" id="762213"/>
    <lineage>
        <taxon>Bacteria</taxon>
        <taxon>Pseudomonadati</taxon>
        <taxon>Pseudomonadota</taxon>
        <taxon>Alphaproteobacteria</taxon>
        <taxon>Rhodobacterales</taxon>
        <taxon>Roseobacteraceae</taxon>
        <taxon>Pacificibacter</taxon>
    </lineage>
</organism>
<dbReference type="Proteomes" id="UP000269689">
    <property type="component" value="Unassembled WGS sequence"/>
</dbReference>
<evidence type="ECO:0000256" key="1">
    <source>
        <dbReference type="ARBA" id="ARBA00008791"/>
    </source>
</evidence>
<dbReference type="InterPro" id="IPR006016">
    <property type="entry name" value="UspA"/>
</dbReference>
<dbReference type="CDD" id="cd00293">
    <property type="entry name" value="USP-like"/>
    <property type="match status" value="1"/>
</dbReference>
<proteinExistence type="inferred from homology"/>
<dbReference type="PRINTS" id="PR01438">
    <property type="entry name" value="UNVRSLSTRESS"/>
</dbReference>
<accession>A0A3N4UN64</accession>
<comment type="caution">
    <text evidence="3">The sequence shown here is derived from an EMBL/GenBank/DDBJ whole genome shotgun (WGS) entry which is preliminary data.</text>
</comment>